<dbReference type="EMBL" id="QNUL01000033">
    <property type="protein sequence ID" value="REA56899.1"/>
    <property type="molecule type" value="Genomic_DNA"/>
</dbReference>
<evidence type="ECO:0000256" key="1">
    <source>
        <dbReference type="SAM" id="Phobius"/>
    </source>
</evidence>
<keyword evidence="3" id="KW-1185">Reference proteome</keyword>
<dbReference type="AlphaFoldDB" id="A0A3D8Y426"/>
<proteinExistence type="predicted"/>
<organism evidence="2 3">
    <name type="scientific">Dyadobacter luteus</name>
    <dbReference type="NCBI Taxonomy" id="2259619"/>
    <lineage>
        <taxon>Bacteria</taxon>
        <taxon>Pseudomonadati</taxon>
        <taxon>Bacteroidota</taxon>
        <taxon>Cytophagia</taxon>
        <taxon>Cytophagales</taxon>
        <taxon>Spirosomataceae</taxon>
        <taxon>Dyadobacter</taxon>
    </lineage>
</organism>
<evidence type="ECO:0000313" key="2">
    <source>
        <dbReference type="EMBL" id="REA56899.1"/>
    </source>
</evidence>
<accession>A0A3D8Y426</accession>
<feature type="transmembrane region" description="Helical" evidence="1">
    <location>
        <begin position="12"/>
        <end position="31"/>
    </location>
</feature>
<sequence>MKHLKFSNFAIHSLKFFLIFVTGSFFSKVIYDWIKGNPFEVLYAHWLTNALGMSKMIGYTTGSILYGLLMARRDARKSQ</sequence>
<keyword evidence="1" id="KW-1133">Transmembrane helix</keyword>
<keyword evidence="1" id="KW-0472">Membrane</keyword>
<reference evidence="2 3" key="1">
    <citation type="submission" date="2018-07" db="EMBL/GenBank/DDBJ databases">
        <title>Dyadobacter roseus sp. nov., isolated from rose rhizosphere soil.</title>
        <authorList>
            <person name="Chen L."/>
        </authorList>
    </citation>
    <scope>NUCLEOTIDE SEQUENCE [LARGE SCALE GENOMIC DNA]</scope>
    <source>
        <strain evidence="2 3">RS19</strain>
    </source>
</reference>
<feature type="transmembrane region" description="Helical" evidence="1">
    <location>
        <begin position="43"/>
        <end position="69"/>
    </location>
</feature>
<evidence type="ECO:0000313" key="3">
    <source>
        <dbReference type="Proteomes" id="UP000256373"/>
    </source>
</evidence>
<comment type="caution">
    <text evidence="2">The sequence shown here is derived from an EMBL/GenBank/DDBJ whole genome shotgun (WGS) entry which is preliminary data.</text>
</comment>
<gene>
    <name evidence="2" type="ORF">DSL64_25660</name>
</gene>
<protein>
    <submittedName>
        <fullName evidence="2">Uncharacterized protein</fullName>
    </submittedName>
</protein>
<dbReference type="Proteomes" id="UP000256373">
    <property type="component" value="Unassembled WGS sequence"/>
</dbReference>
<name>A0A3D8Y426_9BACT</name>
<keyword evidence="1" id="KW-0812">Transmembrane</keyword>